<gene>
    <name evidence="1" type="primary">PmUG01_04028600</name>
    <name evidence="1" type="ORF">PMUG01_04028600</name>
</gene>
<evidence type="ECO:0000313" key="1">
    <source>
        <dbReference type="EMBL" id="SBT86591.1"/>
    </source>
</evidence>
<dbReference type="SUPFAM" id="SSF50978">
    <property type="entry name" value="WD40 repeat-like"/>
    <property type="match status" value="1"/>
</dbReference>
<dbReference type="OMA" id="SYTFWDM"/>
<dbReference type="KEGG" id="pmal:PMUG01_04028600"/>
<dbReference type="EMBL" id="LT594625">
    <property type="protein sequence ID" value="SBT86591.1"/>
    <property type="molecule type" value="Genomic_DNA"/>
</dbReference>
<dbReference type="PANTHER" id="PTHR31789">
    <property type="entry name" value="OS05G0482600 PROTEIN"/>
    <property type="match status" value="1"/>
</dbReference>
<dbReference type="VEuPathDB" id="PlasmoDB:PmUG01_04028600"/>
<proteinExistence type="predicted"/>
<reference evidence="1 2" key="1">
    <citation type="submission" date="2016-06" db="EMBL/GenBank/DDBJ databases">
        <authorList>
            <consortium name="Pathogen Informatics"/>
        </authorList>
    </citation>
    <scope>NUCLEOTIDE SEQUENCE [LARGE SCALE GENOMIC DNA]</scope>
</reference>
<dbReference type="PANTHER" id="PTHR31789:SF1">
    <property type="entry name" value="OS05G0482600 PROTEIN"/>
    <property type="match status" value="1"/>
</dbReference>
<accession>A0A1D3JJM1</accession>
<name>A0A1D3JJM1_PLAMA</name>
<dbReference type="Pfam" id="PF25463">
    <property type="entry name" value="DUF7899"/>
    <property type="match status" value="1"/>
</dbReference>
<evidence type="ECO:0000313" key="2">
    <source>
        <dbReference type="Proteomes" id="UP000219813"/>
    </source>
</evidence>
<sequence>MLQYMRERKKYGNNIPKCLSSKINKSKIIQKNICSNYRTIKIIDIYENLPLNHLNNERTRIKEIILANDVIVVLLISGISRAYDIVNGRFLCEINPSNFSVVHTIVYNSYNNTLIVAYASFPAHLQCKVIDCNDLKVGKTNSSGLGTLFEKVILSHPAFFEFCETNGRIGAANLNTNSYTFWDMRTYEQVFEIKEEFQEIRVSDGLVAMFKQPINNTIPLALFDIENGKRLVETVISILPRREMQFLELLVSKLLIKQEGSSLRIYDLLKKTRQKVKNTYTFQPTAFVFYDHPSPINGKVYNNEISKKFFTISSDLIEFWELDSFMLRKMYAIYVPGLRDPDLCNHSLMAEILCLYSSNAFDKIQKYESLFNYVDSSDTRTDSMHHDFVDKEMIKEKDKNMLYKKKILNNNIQDNKLKTDIDKENFNFGALLFFSLNDGEFLNYISENVCGHSVEVLASNSSMTTILIFQNFKFSNVYQTIICGDDKGFVRILRNNPKFDDFEIRNSKQNTYDRRICENAFIREELSMENGEKRLHQIKRKKKYQGEREKELLKKPKIYKFSDREISA</sequence>
<dbReference type="InterPro" id="IPR036322">
    <property type="entry name" value="WD40_repeat_dom_sf"/>
</dbReference>
<protein>
    <submittedName>
        <fullName evidence="1">Uncharacterized protein</fullName>
    </submittedName>
</protein>
<dbReference type="OrthoDB" id="336008at2759"/>
<dbReference type="RefSeq" id="XP_028859736.1">
    <property type="nucleotide sequence ID" value="XM_029003287.1"/>
</dbReference>
<dbReference type="AlphaFoldDB" id="A0A1D3JJM1"/>
<dbReference type="Proteomes" id="UP000219813">
    <property type="component" value="Chromosome 4"/>
</dbReference>
<keyword evidence="2" id="KW-1185">Reference proteome</keyword>
<organism evidence="1 2">
    <name type="scientific">Plasmodium malariae</name>
    <dbReference type="NCBI Taxonomy" id="5858"/>
    <lineage>
        <taxon>Eukaryota</taxon>
        <taxon>Sar</taxon>
        <taxon>Alveolata</taxon>
        <taxon>Apicomplexa</taxon>
        <taxon>Aconoidasida</taxon>
        <taxon>Haemosporida</taxon>
        <taxon>Plasmodiidae</taxon>
        <taxon>Plasmodium</taxon>
        <taxon>Plasmodium (Plasmodium)</taxon>
    </lineage>
</organism>
<dbReference type="GeneID" id="39867115"/>
<dbReference type="InterPro" id="IPR057221">
    <property type="entry name" value="DUF7899"/>
</dbReference>